<dbReference type="InterPro" id="IPR029063">
    <property type="entry name" value="SAM-dependent_MTases_sf"/>
</dbReference>
<dbReference type="InterPro" id="IPR022882">
    <property type="entry name" value="tRNA_adenine-N6_MeTrfase"/>
</dbReference>
<evidence type="ECO:0000256" key="5">
    <source>
        <dbReference type="ARBA" id="ARBA00022694"/>
    </source>
</evidence>
<dbReference type="InterPro" id="IPR020596">
    <property type="entry name" value="rRNA_Ade_Mease_Trfase_CS"/>
</dbReference>
<evidence type="ECO:0000256" key="1">
    <source>
        <dbReference type="ARBA" id="ARBA00022490"/>
    </source>
</evidence>
<comment type="catalytic activity">
    <reaction evidence="6">
        <text>adenosine(37) in tRNA1(Val) + S-adenosyl-L-methionine = N(6)-methyladenosine(37) in tRNA1(Val) + S-adenosyl-L-homocysteine + H(+)</text>
        <dbReference type="Rhea" id="RHEA:43160"/>
        <dbReference type="Rhea" id="RHEA-COMP:10369"/>
        <dbReference type="Rhea" id="RHEA-COMP:10370"/>
        <dbReference type="ChEBI" id="CHEBI:15378"/>
        <dbReference type="ChEBI" id="CHEBI:57856"/>
        <dbReference type="ChEBI" id="CHEBI:59789"/>
        <dbReference type="ChEBI" id="CHEBI:74411"/>
        <dbReference type="ChEBI" id="CHEBI:74449"/>
        <dbReference type="EC" id="2.1.1.223"/>
    </reaction>
</comment>
<dbReference type="Gene3D" id="3.40.50.150">
    <property type="entry name" value="Vaccinia Virus protein VP39"/>
    <property type="match status" value="1"/>
</dbReference>
<dbReference type="GO" id="GO:0003676">
    <property type="term" value="F:nucleic acid binding"/>
    <property type="evidence" value="ECO:0007669"/>
    <property type="project" value="InterPro"/>
</dbReference>
<comment type="subcellular location">
    <subcellularLocation>
        <location evidence="6">Cytoplasm</location>
    </subcellularLocation>
</comment>
<dbReference type="EC" id="2.1.1.223" evidence="6"/>
<dbReference type="InterPro" id="IPR050210">
    <property type="entry name" value="tRNA_Adenine-N(6)_MTase"/>
</dbReference>
<dbReference type="AlphaFoldDB" id="A0AAW9PRL5"/>
<dbReference type="SUPFAM" id="SSF53335">
    <property type="entry name" value="S-adenosyl-L-methionine-dependent methyltransferases"/>
    <property type="match status" value="1"/>
</dbReference>
<evidence type="ECO:0000256" key="3">
    <source>
        <dbReference type="ARBA" id="ARBA00022679"/>
    </source>
</evidence>
<comment type="caution">
    <text evidence="8">The sequence shown here is derived from an EMBL/GenBank/DDBJ whole genome shotgun (WGS) entry which is preliminary data.</text>
</comment>
<dbReference type="RefSeq" id="WP_330482719.1">
    <property type="nucleotide sequence ID" value="NZ_JAZBJZ010000015.1"/>
</dbReference>
<comment type="similarity">
    <text evidence="6">Belongs to the methyltransferase superfamily. tRNA (adenine-N(6)-)-methyltransferase family.</text>
</comment>
<dbReference type="PANTHER" id="PTHR47739:SF1">
    <property type="entry name" value="TRNA1(VAL) (ADENINE(37)-N6)-METHYLTRANSFERASE"/>
    <property type="match status" value="1"/>
</dbReference>
<evidence type="ECO:0000256" key="6">
    <source>
        <dbReference type="HAMAP-Rule" id="MF_01872"/>
    </source>
</evidence>
<keyword evidence="4 6" id="KW-0949">S-adenosyl-L-methionine</keyword>
<dbReference type="EMBL" id="JAZBJZ010000015">
    <property type="protein sequence ID" value="MEE3716292.1"/>
    <property type="molecule type" value="Genomic_DNA"/>
</dbReference>
<dbReference type="GO" id="GO:0016430">
    <property type="term" value="F:tRNA (adenine-N6)-methyltransferase activity"/>
    <property type="evidence" value="ECO:0007669"/>
    <property type="project" value="UniProtKB-UniRule"/>
</dbReference>
<accession>A0AAW9PRL5</accession>
<evidence type="ECO:0000313" key="9">
    <source>
        <dbReference type="Proteomes" id="UP001333818"/>
    </source>
</evidence>
<dbReference type="PANTHER" id="PTHR47739">
    <property type="entry name" value="TRNA1(VAL) (ADENINE(37)-N6)-METHYLTRANSFERASE"/>
    <property type="match status" value="1"/>
</dbReference>
<proteinExistence type="inferred from homology"/>
<evidence type="ECO:0000256" key="2">
    <source>
        <dbReference type="ARBA" id="ARBA00022603"/>
    </source>
</evidence>
<dbReference type="PROSITE" id="PS00092">
    <property type="entry name" value="N6_MTASE"/>
    <property type="match status" value="1"/>
</dbReference>
<dbReference type="CDD" id="cd02440">
    <property type="entry name" value="AdoMet_MTases"/>
    <property type="match status" value="1"/>
</dbReference>
<dbReference type="GO" id="GO:0008033">
    <property type="term" value="P:tRNA processing"/>
    <property type="evidence" value="ECO:0007669"/>
    <property type="project" value="UniProtKB-UniRule"/>
</dbReference>
<reference evidence="8" key="1">
    <citation type="submission" date="2024-01" db="EMBL/GenBank/DDBJ databases">
        <title>Bank of Algae and Cyanobacteria of the Azores (BACA) strain genomes.</title>
        <authorList>
            <person name="Luz R."/>
            <person name="Cordeiro R."/>
            <person name="Fonseca A."/>
            <person name="Goncalves V."/>
        </authorList>
    </citation>
    <scope>NUCLEOTIDE SEQUENCE</scope>
    <source>
        <strain evidence="8">BACA0141</strain>
    </source>
</reference>
<evidence type="ECO:0000259" key="7">
    <source>
        <dbReference type="Pfam" id="PF05175"/>
    </source>
</evidence>
<keyword evidence="3 6" id="KW-0808">Transferase</keyword>
<dbReference type="Proteomes" id="UP001333818">
    <property type="component" value="Unassembled WGS sequence"/>
</dbReference>
<organism evidence="8 9">
    <name type="scientific">Tumidithrix elongata BACA0141</name>
    <dbReference type="NCBI Taxonomy" id="2716417"/>
    <lineage>
        <taxon>Bacteria</taxon>
        <taxon>Bacillati</taxon>
        <taxon>Cyanobacteriota</taxon>
        <taxon>Cyanophyceae</taxon>
        <taxon>Pseudanabaenales</taxon>
        <taxon>Pseudanabaenaceae</taxon>
        <taxon>Tumidithrix</taxon>
        <taxon>Tumidithrix elongata</taxon>
    </lineage>
</organism>
<name>A0AAW9PRL5_9CYAN</name>
<dbReference type="InterPro" id="IPR002052">
    <property type="entry name" value="DNA_methylase_N6_adenine_CS"/>
</dbReference>
<evidence type="ECO:0000256" key="4">
    <source>
        <dbReference type="ARBA" id="ARBA00022691"/>
    </source>
</evidence>
<dbReference type="HAMAP" id="MF_01872">
    <property type="entry name" value="tRNA_methyltr_YfiC"/>
    <property type="match status" value="1"/>
</dbReference>
<evidence type="ECO:0000313" key="8">
    <source>
        <dbReference type="EMBL" id="MEE3716292.1"/>
    </source>
</evidence>
<gene>
    <name evidence="8" type="ORF">V2H45_05990</name>
</gene>
<sequence>MPNPYFHFQQFSIFQERCAMKVGTDGVLLGAWVDTTSTRRILDVGTGTGLLTLMLAQRSPAQIDAIEIDAIAYDQAKENIQRSPWAERIQIHLGAIQDYTSSCLERYDLIVSNPPFFENASKANKHSRTLARHNDFLPPVDLLRTAARLLKEDGRLAIIYPTEAAHSFQAKAEAFNFFCNRKLCVKTTPKSPIKRILFELSQRQSDCREDAIAIEVAKHVYSEEYHALTKDFYLRNSS</sequence>
<keyword evidence="9" id="KW-1185">Reference proteome</keyword>
<dbReference type="GO" id="GO:0005737">
    <property type="term" value="C:cytoplasm"/>
    <property type="evidence" value="ECO:0007669"/>
    <property type="project" value="UniProtKB-SubCell"/>
</dbReference>
<dbReference type="PROSITE" id="PS01131">
    <property type="entry name" value="RRNA_A_DIMETH"/>
    <property type="match status" value="1"/>
</dbReference>
<keyword evidence="2 6" id="KW-0489">Methyltransferase</keyword>
<dbReference type="Pfam" id="PF05175">
    <property type="entry name" value="MTS"/>
    <property type="match status" value="1"/>
</dbReference>
<dbReference type="PRINTS" id="PR00507">
    <property type="entry name" value="N12N6MTFRASE"/>
</dbReference>
<feature type="domain" description="Methyltransferase small" evidence="7">
    <location>
        <begin position="31"/>
        <end position="160"/>
    </location>
</feature>
<keyword evidence="1 6" id="KW-0963">Cytoplasm</keyword>
<dbReference type="InterPro" id="IPR007848">
    <property type="entry name" value="Small_mtfrase_dom"/>
</dbReference>
<protein>
    <recommendedName>
        <fullName evidence="6">tRNA1(Val) (adenine(37)-N6)-methyltransferase</fullName>
        <ecNumber evidence="6">2.1.1.223</ecNumber>
    </recommendedName>
    <alternativeName>
        <fullName evidence="6">tRNA m6A37 methyltransferase</fullName>
    </alternativeName>
</protein>
<comment type="function">
    <text evidence="6">Specifically methylates the adenine in position 37 of tRNA(1)(Val) (anticodon cmo5UAC).</text>
</comment>
<keyword evidence="5 6" id="KW-0819">tRNA processing</keyword>
<dbReference type="GO" id="GO:0000179">
    <property type="term" value="F:rRNA (adenine-N6,N6-)-dimethyltransferase activity"/>
    <property type="evidence" value="ECO:0007669"/>
    <property type="project" value="InterPro"/>
</dbReference>